<feature type="non-terminal residue" evidence="1">
    <location>
        <position position="26"/>
    </location>
</feature>
<gene>
    <name evidence="1" type="ORF">G3I39_22645</name>
</gene>
<dbReference type="Proteomes" id="UP000471648">
    <property type="component" value="Unassembled WGS sequence"/>
</dbReference>
<name>A0A6N9VAS4_STRMI</name>
<sequence length="26" mass="2941">MTAAAPPDPHTHRHLIRDGCFNVRDL</sequence>
<organism evidence="1 2">
    <name type="scientific">Streptomyces microflavus</name>
    <name type="common">Streptomyces lipmanii</name>
    <dbReference type="NCBI Taxonomy" id="1919"/>
    <lineage>
        <taxon>Bacteria</taxon>
        <taxon>Bacillati</taxon>
        <taxon>Actinomycetota</taxon>
        <taxon>Actinomycetes</taxon>
        <taxon>Kitasatosporales</taxon>
        <taxon>Streptomycetaceae</taxon>
        <taxon>Streptomyces</taxon>
    </lineage>
</organism>
<protein>
    <submittedName>
        <fullName evidence="1">Protein-tyrosine-phosphatase</fullName>
    </submittedName>
</protein>
<comment type="caution">
    <text evidence="1">The sequence shown here is derived from an EMBL/GenBank/DDBJ whole genome shotgun (WGS) entry which is preliminary data.</text>
</comment>
<dbReference type="AlphaFoldDB" id="A0A6N9VAS4"/>
<proteinExistence type="predicted"/>
<accession>A0A6N9VAS4</accession>
<dbReference type="EMBL" id="JAAGME010000924">
    <property type="protein sequence ID" value="NEB69826.1"/>
    <property type="molecule type" value="Genomic_DNA"/>
</dbReference>
<reference evidence="1 2" key="1">
    <citation type="submission" date="2020-01" db="EMBL/GenBank/DDBJ databases">
        <title>Insect and environment-associated Actinomycetes.</title>
        <authorList>
            <person name="Currrie C."/>
            <person name="Chevrette M."/>
            <person name="Carlson C."/>
            <person name="Stubbendieck R."/>
            <person name="Wendt-Pienkowski E."/>
        </authorList>
    </citation>
    <scope>NUCLEOTIDE SEQUENCE [LARGE SCALE GENOMIC DNA]</scope>
    <source>
        <strain evidence="1 2">SID14438</strain>
    </source>
</reference>
<evidence type="ECO:0000313" key="2">
    <source>
        <dbReference type="Proteomes" id="UP000471648"/>
    </source>
</evidence>
<evidence type="ECO:0000313" key="1">
    <source>
        <dbReference type="EMBL" id="NEB69826.1"/>
    </source>
</evidence>